<dbReference type="EMBL" id="VVXK01000004">
    <property type="protein sequence ID" value="KAA2371198.1"/>
    <property type="molecule type" value="Genomic_DNA"/>
</dbReference>
<sequence>MTTENALPWAEEADCAVTVCDTEGVILYMNEKARATFAQHGDLIGRNLFDCHNERSRETIRRMLASGGTNAYTIEKQGVRKMIYQTAWRERGEIRGLVEISMELPDEMPHYIRK</sequence>
<dbReference type="RefSeq" id="WP_015547877.1">
    <property type="nucleotide sequence ID" value="NZ_CATVWL010000045.1"/>
</dbReference>
<organism evidence="3 4">
    <name type="scientific">Alistipes shahii</name>
    <dbReference type="NCBI Taxonomy" id="328814"/>
    <lineage>
        <taxon>Bacteria</taxon>
        <taxon>Pseudomonadati</taxon>
        <taxon>Bacteroidota</taxon>
        <taxon>Bacteroidia</taxon>
        <taxon>Bacteroidales</taxon>
        <taxon>Rikenellaceae</taxon>
        <taxon>Alistipes</taxon>
    </lineage>
</organism>
<dbReference type="SUPFAM" id="SSF55785">
    <property type="entry name" value="PYP-like sensor domain (PAS domain)"/>
    <property type="match status" value="1"/>
</dbReference>
<evidence type="ECO:0000313" key="3">
    <source>
        <dbReference type="EMBL" id="KAA2377956.1"/>
    </source>
</evidence>
<dbReference type="Gene3D" id="3.30.450.20">
    <property type="entry name" value="PAS domain"/>
    <property type="match status" value="1"/>
</dbReference>
<name>A0A5B3GWZ5_9BACT</name>
<dbReference type="Pfam" id="PF13426">
    <property type="entry name" value="PAS_9"/>
    <property type="match status" value="1"/>
</dbReference>
<protein>
    <submittedName>
        <fullName evidence="3">PAS domain-containing protein</fullName>
    </submittedName>
</protein>
<dbReference type="Proteomes" id="UP000322658">
    <property type="component" value="Unassembled WGS sequence"/>
</dbReference>
<dbReference type="Proteomes" id="UP000323567">
    <property type="component" value="Unassembled WGS sequence"/>
</dbReference>
<dbReference type="CDD" id="cd00130">
    <property type="entry name" value="PAS"/>
    <property type="match status" value="1"/>
</dbReference>
<dbReference type="InterPro" id="IPR000014">
    <property type="entry name" value="PAS"/>
</dbReference>
<accession>A0A5B3GWZ5</accession>
<evidence type="ECO:0000313" key="4">
    <source>
        <dbReference type="Proteomes" id="UP000322658"/>
    </source>
</evidence>
<dbReference type="AlphaFoldDB" id="A0A5B3GWZ5"/>
<evidence type="ECO:0000259" key="1">
    <source>
        <dbReference type="Pfam" id="PF13426"/>
    </source>
</evidence>
<dbReference type="GeneID" id="92756165"/>
<evidence type="ECO:0000313" key="2">
    <source>
        <dbReference type="EMBL" id="KAA2371198.1"/>
    </source>
</evidence>
<evidence type="ECO:0000313" key="5">
    <source>
        <dbReference type="Proteomes" id="UP000323567"/>
    </source>
</evidence>
<dbReference type="EMBL" id="VVXJ01000002">
    <property type="protein sequence ID" value="KAA2377956.1"/>
    <property type="molecule type" value="Genomic_DNA"/>
</dbReference>
<reference evidence="4 5" key="1">
    <citation type="journal article" date="2019" name="Nat. Med.">
        <title>A library of human gut bacterial isolates paired with longitudinal multiomics data enables mechanistic microbiome research.</title>
        <authorList>
            <person name="Poyet M."/>
            <person name="Groussin M."/>
            <person name="Gibbons S.M."/>
            <person name="Avila-Pacheco J."/>
            <person name="Jiang X."/>
            <person name="Kearney S.M."/>
            <person name="Perrotta A.R."/>
            <person name="Berdy B."/>
            <person name="Zhao S."/>
            <person name="Lieberman T.D."/>
            <person name="Swanson P.K."/>
            <person name="Smith M."/>
            <person name="Roesemann S."/>
            <person name="Alexander J.E."/>
            <person name="Rich S.A."/>
            <person name="Livny J."/>
            <person name="Vlamakis H."/>
            <person name="Clish C."/>
            <person name="Bullock K."/>
            <person name="Deik A."/>
            <person name="Scott J."/>
            <person name="Pierce K.A."/>
            <person name="Xavier R.J."/>
            <person name="Alm E.J."/>
        </authorList>
    </citation>
    <scope>NUCLEOTIDE SEQUENCE [LARGE SCALE GENOMIC DNA]</scope>
    <source>
        <strain evidence="3 4">BIOML-A1</strain>
        <strain evidence="2 5">BIOML-A2</strain>
    </source>
</reference>
<gene>
    <name evidence="3" type="ORF">F2Y07_01220</name>
    <name evidence="2" type="ORF">F2Y13_04435</name>
</gene>
<proteinExistence type="predicted"/>
<dbReference type="InterPro" id="IPR035965">
    <property type="entry name" value="PAS-like_dom_sf"/>
</dbReference>
<comment type="caution">
    <text evidence="3">The sequence shown here is derived from an EMBL/GenBank/DDBJ whole genome shotgun (WGS) entry which is preliminary data.</text>
</comment>
<feature type="domain" description="PAS" evidence="1">
    <location>
        <begin position="15"/>
        <end position="81"/>
    </location>
</feature>